<dbReference type="SUPFAM" id="SSF53098">
    <property type="entry name" value="Ribonuclease H-like"/>
    <property type="match status" value="1"/>
</dbReference>
<evidence type="ECO:0000256" key="16">
    <source>
        <dbReference type="RuleBase" id="RU004460"/>
    </source>
</evidence>
<dbReference type="SMART" id="SM00279">
    <property type="entry name" value="HhH2"/>
    <property type="match status" value="1"/>
</dbReference>
<gene>
    <name evidence="16 19" type="primary">polA</name>
    <name evidence="19" type="ORF">MFMK1_001508</name>
</gene>
<dbReference type="CDD" id="cd08637">
    <property type="entry name" value="DNA_pol_A_pol_I_C"/>
    <property type="match status" value="1"/>
</dbReference>
<dbReference type="GO" id="GO:0006261">
    <property type="term" value="P:DNA-templated DNA replication"/>
    <property type="evidence" value="ECO:0007669"/>
    <property type="project" value="UniProtKB-UniRule"/>
</dbReference>
<dbReference type="InterPro" id="IPR019760">
    <property type="entry name" value="DNA-dir_DNA_pol_A_CS"/>
</dbReference>
<dbReference type="Gene3D" id="3.40.50.1010">
    <property type="entry name" value="5'-nuclease"/>
    <property type="match status" value="1"/>
</dbReference>
<dbReference type="InterPro" id="IPR002298">
    <property type="entry name" value="DNA_polymerase_A"/>
</dbReference>
<evidence type="ECO:0000256" key="6">
    <source>
        <dbReference type="ARBA" id="ARBA00022705"/>
    </source>
</evidence>
<dbReference type="NCBIfam" id="TIGR00593">
    <property type="entry name" value="pola"/>
    <property type="match status" value="1"/>
</dbReference>
<dbReference type="InterPro" id="IPR036397">
    <property type="entry name" value="RNaseH_sf"/>
</dbReference>
<dbReference type="RefSeq" id="WP_366924528.1">
    <property type="nucleotide sequence ID" value="NZ_CP121694.1"/>
</dbReference>
<dbReference type="GO" id="GO:0003677">
    <property type="term" value="F:DNA binding"/>
    <property type="evidence" value="ECO:0007669"/>
    <property type="project" value="UniProtKB-UniRule"/>
</dbReference>
<keyword evidence="4 16" id="KW-0808">Transferase</keyword>
<accession>A0AAU0UNE3</accession>
<dbReference type="Pfam" id="PF00476">
    <property type="entry name" value="DNA_pol_A"/>
    <property type="match status" value="1"/>
</dbReference>
<comment type="subunit">
    <text evidence="16">Single-chain monomer with multiple functions.</text>
</comment>
<evidence type="ECO:0000256" key="11">
    <source>
        <dbReference type="ARBA" id="ARBA00022932"/>
    </source>
</evidence>
<keyword evidence="7" id="KW-0540">Nuclease</keyword>
<evidence type="ECO:0000256" key="9">
    <source>
        <dbReference type="ARBA" id="ARBA00022801"/>
    </source>
</evidence>
<dbReference type="Pfam" id="PF01367">
    <property type="entry name" value="5_3_exonuc"/>
    <property type="match status" value="1"/>
</dbReference>
<dbReference type="PANTHER" id="PTHR10133">
    <property type="entry name" value="DNA POLYMERASE I"/>
    <property type="match status" value="1"/>
</dbReference>
<dbReference type="CDD" id="cd06140">
    <property type="entry name" value="DNA_polA_I_Bacillus_like_exo"/>
    <property type="match status" value="1"/>
</dbReference>
<dbReference type="InterPro" id="IPR020045">
    <property type="entry name" value="DNA_polI_H3TH"/>
</dbReference>
<dbReference type="FunFam" id="3.40.50.1010:FF:000001">
    <property type="entry name" value="DNA polymerase I"/>
    <property type="match status" value="1"/>
</dbReference>
<evidence type="ECO:0000256" key="8">
    <source>
        <dbReference type="ARBA" id="ARBA00022763"/>
    </source>
</evidence>
<sequence>MKRFLVIDGNSLIHRAFYALPPLQNKSGQYTNAVYGFTKMFLKVLAEQQADYVAVCFDKGKITFRHDKFEDYKGTRKATPSELRPQFALVKEVLASLGVTMFELDNYEADDLIGSLACAAEKEGFRTLIVTGDRDALQLASKNTEILLTKRGISELDCYGIATVQEKYGLEPYQLIDVKGLMGDQSDNIPGVPGVGEKTALKLINQFGSLEEVLANIDQVSGKKLKERLTEYQEQAVLSKELATIDCQVPLEMDLEGCCVGAPDYPRVLKLFKELEFASLVKEILARMEKSDRKEGKPQQLGTVTVAKDQRHFKELLNSFDSAKPLALYIEHDAGDNSQIMGLGVSDGHDMLALSFNDESDGSGKELAELIQKVSVITHDAKLVFRTVGLAANVVGDTLLAGYLLNPSLSSHELSQLAVEHLDLALIEEGPEGWGYRAGAIARMEPLLREKLENDGLDKLYLEVELPLAKVLASMEQTGIKVDGQKLEEMGKALHKDIDRLTTEIYQLAGKEFNINSPKQLGVLLFQDLGLPPLKKTKTGYSTSAQVLEELAPKHDIVAKILEYRTIVKLRSTYIEGLKPLINPKSGKIHTTFNQTITSTGRLSSTEPNLQNIPVRLEIGRKIRQAFVPSSSDRVLLAADYSQIELRVLAHISGDNTLMQAFHNGEDIHTRTAAEVFDVSIDAVTREMRRSAKAVNFGIVYGISDFGLAQDLGISRKKAKDYIERYFARYHGVKEWIDRVIVRAREEGFVTTLLNRRRYLPDLLSSNFNVRKFGERTAMNTPIQGSAADIIKLAMLTVDRHLSGVDGVEMLLQVHDELILEVEKEQLISTAQEVKQFMEQAFELNVPLVVDLKSGSDWYQLEPLDLRESNA</sequence>
<keyword evidence="20" id="KW-1185">Reference proteome</keyword>
<evidence type="ECO:0000256" key="3">
    <source>
        <dbReference type="ARBA" id="ARBA00020311"/>
    </source>
</evidence>
<dbReference type="SUPFAM" id="SSF56672">
    <property type="entry name" value="DNA/RNA polymerases"/>
    <property type="match status" value="1"/>
</dbReference>
<keyword evidence="9 16" id="KW-0378">Hydrolase</keyword>
<evidence type="ECO:0000256" key="13">
    <source>
        <dbReference type="ARBA" id="ARBA00023204"/>
    </source>
</evidence>
<dbReference type="CDD" id="cd09859">
    <property type="entry name" value="PIN_53EXO"/>
    <property type="match status" value="1"/>
</dbReference>
<dbReference type="InterPro" id="IPR036279">
    <property type="entry name" value="5-3_exonuclease_C_sf"/>
</dbReference>
<comment type="catalytic activity">
    <reaction evidence="14 16">
        <text>DNA(n) + a 2'-deoxyribonucleoside 5'-triphosphate = DNA(n+1) + diphosphate</text>
        <dbReference type="Rhea" id="RHEA:22508"/>
        <dbReference type="Rhea" id="RHEA-COMP:17339"/>
        <dbReference type="Rhea" id="RHEA-COMP:17340"/>
        <dbReference type="ChEBI" id="CHEBI:33019"/>
        <dbReference type="ChEBI" id="CHEBI:61560"/>
        <dbReference type="ChEBI" id="CHEBI:173112"/>
        <dbReference type="EC" id="2.7.7.7"/>
    </reaction>
</comment>
<evidence type="ECO:0000256" key="1">
    <source>
        <dbReference type="ARBA" id="ARBA00007705"/>
    </source>
</evidence>
<dbReference type="InterPro" id="IPR012337">
    <property type="entry name" value="RNaseH-like_sf"/>
</dbReference>
<evidence type="ECO:0000256" key="2">
    <source>
        <dbReference type="ARBA" id="ARBA00012417"/>
    </source>
</evidence>
<dbReference type="InterPro" id="IPR018320">
    <property type="entry name" value="DNA_polymerase_1"/>
</dbReference>
<dbReference type="CDD" id="cd09898">
    <property type="entry name" value="H3TH_53EXO"/>
    <property type="match status" value="1"/>
</dbReference>
<feature type="domain" description="DNA-directed DNA polymerase family A palm" evidence="18">
    <location>
        <begin position="620"/>
        <end position="826"/>
    </location>
</feature>
<dbReference type="FunFam" id="1.10.150.20:FF:000002">
    <property type="entry name" value="DNA polymerase I"/>
    <property type="match status" value="1"/>
</dbReference>
<dbReference type="Gene3D" id="3.30.420.10">
    <property type="entry name" value="Ribonuclease H-like superfamily/Ribonuclease H"/>
    <property type="match status" value="1"/>
</dbReference>
<dbReference type="Gene3D" id="1.20.1060.10">
    <property type="entry name" value="Taq DNA Polymerase, Chain T, domain 4"/>
    <property type="match status" value="1"/>
</dbReference>
<comment type="function">
    <text evidence="16">In addition to polymerase activity, this DNA polymerase exhibits 5'-3' exonuclease activity.</text>
</comment>
<evidence type="ECO:0000259" key="17">
    <source>
        <dbReference type="SMART" id="SM00475"/>
    </source>
</evidence>
<name>A0AAU0UNE3_9FIRM</name>
<keyword evidence="11 16" id="KW-0239">DNA-directed DNA polymerase</keyword>
<feature type="domain" description="5'-3' exonuclease" evidence="17">
    <location>
        <begin position="2"/>
        <end position="261"/>
    </location>
</feature>
<dbReference type="EMBL" id="CP121694">
    <property type="protein sequence ID" value="WRO21697.1"/>
    <property type="molecule type" value="Genomic_DNA"/>
</dbReference>
<evidence type="ECO:0000256" key="15">
    <source>
        <dbReference type="NCBIfam" id="TIGR00593"/>
    </source>
</evidence>
<evidence type="ECO:0000313" key="19">
    <source>
        <dbReference type="EMBL" id="WRO21697.1"/>
    </source>
</evidence>
<keyword evidence="12 16" id="KW-0238">DNA-binding</keyword>
<dbReference type="NCBIfam" id="NF004397">
    <property type="entry name" value="PRK05755.1"/>
    <property type="match status" value="1"/>
</dbReference>
<keyword evidence="13 16" id="KW-0234">DNA repair</keyword>
<dbReference type="Proteomes" id="UP001329915">
    <property type="component" value="Chromosome"/>
</dbReference>
<dbReference type="FunFam" id="1.20.1060.10:FF:000001">
    <property type="entry name" value="DNA polymerase I"/>
    <property type="match status" value="1"/>
</dbReference>
<organism evidence="19 20">
    <name type="scientific">Metallumcola ferriviriculae</name>
    <dbReference type="NCBI Taxonomy" id="3039180"/>
    <lineage>
        <taxon>Bacteria</taxon>
        <taxon>Bacillati</taxon>
        <taxon>Bacillota</taxon>
        <taxon>Clostridia</taxon>
        <taxon>Neomoorellales</taxon>
        <taxon>Desulfitibacteraceae</taxon>
        <taxon>Metallumcola</taxon>
    </lineage>
</organism>
<dbReference type="SMART" id="SM00482">
    <property type="entry name" value="POLAc"/>
    <property type="match status" value="1"/>
</dbReference>
<dbReference type="Gene3D" id="3.30.70.370">
    <property type="match status" value="1"/>
</dbReference>
<evidence type="ECO:0000256" key="5">
    <source>
        <dbReference type="ARBA" id="ARBA00022695"/>
    </source>
</evidence>
<dbReference type="Pfam" id="PF02739">
    <property type="entry name" value="5_3_exonuc_N"/>
    <property type="match status" value="1"/>
</dbReference>
<dbReference type="SUPFAM" id="SSF88723">
    <property type="entry name" value="PIN domain-like"/>
    <property type="match status" value="1"/>
</dbReference>
<dbReference type="InterPro" id="IPR020046">
    <property type="entry name" value="5-3_exonucl_a-hlix_arch_N"/>
</dbReference>
<dbReference type="KEGG" id="dbc:MFMK1_001508"/>
<evidence type="ECO:0000313" key="20">
    <source>
        <dbReference type="Proteomes" id="UP001329915"/>
    </source>
</evidence>
<evidence type="ECO:0000256" key="10">
    <source>
        <dbReference type="ARBA" id="ARBA00022839"/>
    </source>
</evidence>
<dbReference type="GO" id="GO:0003887">
    <property type="term" value="F:DNA-directed DNA polymerase activity"/>
    <property type="evidence" value="ECO:0007669"/>
    <property type="project" value="UniProtKB-UniRule"/>
</dbReference>
<dbReference type="InterPro" id="IPR001098">
    <property type="entry name" value="DNA-dir_DNA_pol_A_palm_dom"/>
</dbReference>
<dbReference type="GO" id="GO:0006302">
    <property type="term" value="P:double-strand break repair"/>
    <property type="evidence" value="ECO:0007669"/>
    <property type="project" value="TreeGrafter"/>
</dbReference>
<evidence type="ECO:0000256" key="4">
    <source>
        <dbReference type="ARBA" id="ARBA00022679"/>
    </source>
</evidence>
<keyword evidence="6 16" id="KW-0235">DNA replication</keyword>
<reference evidence="19 20" key="1">
    <citation type="submission" date="2023-04" db="EMBL/GenBank/DDBJ databases">
        <authorList>
            <person name="Hsu D."/>
        </authorList>
    </citation>
    <scope>NUCLEOTIDE SEQUENCE [LARGE SCALE GENOMIC DNA]</scope>
    <source>
        <strain evidence="19 20">MK1</strain>
    </source>
</reference>
<dbReference type="InterPro" id="IPR043502">
    <property type="entry name" value="DNA/RNA_pol_sf"/>
</dbReference>
<dbReference type="SMART" id="SM00475">
    <property type="entry name" value="53EXOc"/>
    <property type="match status" value="1"/>
</dbReference>
<dbReference type="PRINTS" id="PR00868">
    <property type="entry name" value="DNAPOLI"/>
</dbReference>
<dbReference type="InterPro" id="IPR002421">
    <property type="entry name" value="5-3_exonuclease"/>
</dbReference>
<dbReference type="PROSITE" id="PS00447">
    <property type="entry name" value="DNA_POLYMERASE_A"/>
    <property type="match status" value="1"/>
</dbReference>
<dbReference type="FunFam" id="1.10.150.20:FF:000003">
    <property type="entry name" value="DNA polymerase I"/>
    <property type="match status" value="1"/>
</dbReference>
<dbReference type="Gene3D" id="1.10.150.20">
    <property type="entry name" value="5' to 3' exonuclease, C-terminal subdomain"/>
    <property type="match status" value="2"/>
</dbReference>
<evidence type="ECO:0000256" key="12">
    <source>
        <dbReference type="ARBA" id="ARBA00023125"/>
    </source>
</evidence>
<dbReference type="AlphaFoldDB" id="A0AAU0UNE3"/>
<dbReference type="InterPro" id="IPR029060">
    <property type="entry name" value="PIN-like_dom_sf"/>
</dbReference>
<dbReference type="SUPFAM" id="SSF47807">
    <property type="entry name" value="5' to 3' exonuclease, C-terminal subdomain"/>
    <property type="match status" value="1"/>
</dbReference>
<keyword evidence="10 16" id="KW-0269">Exonuclease</keyword>
<evidence type="ECO:0000256" key="14">
    <source>
        <dbReference type="ARBA" id="ARBA00049244"/>
    </source>
</evidence>
<dbReference type="GO" id="GO:0008409">
    <property type="term" value="F:5'-3' exonuclease activity"/>
    <property type="evidence" value="ECO:0007669"/>
    <property type="project" value="UniProtKB-UniRule"/>
</dbReference>
<protein>
    <recommendedName>
        <fullName evidence="3 15">DNA polymerase I</fullName>
        <ecNumber evidence="2 15">2.7.7.7</ecNumber>
    </recommendedName>
</protein>
<keyword evidence="5 16" id="KW-0548">Nucleotidyltransferase</keyword>
<dbReference type="EC" id="2.7.7.7" evidence="2 15"/>
<proteinExistence type="inferred from homology"/>
<dbReference type="InterPro" id="IPR008918">
    <property type="entry name" value="HhH2"/>
</dbReference>
<dbReference type="PANTHER" id="PTHR10133:SF27">
    <property type="entry name" value="DNA POLYMERASE NU"/>
    <property type="match status" value="1"/>
</dbReference>
<evidence type="ECO:0000256" key="7">
    <source>
        <dbReference type="ARBA" id="ARBA00022722"/>
    </source>
</evidence>
<keyword evidence="8 16" id="KW-0227">DNA damage</keyword>
<comment type="similarity">
    <text evidence="1 16">Belongs to the DNA polymerase type-A family.</text>
</comment>
<evidence type="ECO:0000259" key="18">
    <source>
        <dbReference type="SMART" id="SM00482"/>
    </source>
</evidence>